<organism evidence="1 2">
    <name type="scientific">Altericroceibacterium spongiae</name>
    <dbReference type="NCBI Taxonomy" id="2320269"/>
    <lineage>
        <taxon>Bacteria</taxon>
        <taxon>Pseudomonadati</taxon>
        <taxon>Pseudomonadota</taxon>
        <taxon>Alphaproteobacteria</taxon>
        <taxon>Sphingomonadales</taxon>
        <taxon>Erythrobacteraceae</taxon>
        <taxon>Altericroceibacterium</taxon>
    </lineage>
</organism>
<comment type="caution">
    <text evidence="1">The sequence shown here is derived from an EMBL/GenBank/DDBJ whole genome shotgun (WGS) entry which is preliminary data.</text>
</comment>
<evidence type="ECO:0000313" key="2">
    <source>
        <dbReference type="Proteomes" id="UP000284395"/>
    </source>
</evidence>
<keyword evidence="2" id="KW-1185">Reference proteome</keyword>
<dbReference type="Proteomes" id="UP000284395">
    <property type="component" value="Unassembled WGS sequence"/>
</dbReference>
<accession>A0A420EAM3</accession>
<proteinExistence type="predicted"/>
<dbReference type="AlphaFoldDB" id="A0A420EAM3"/>
<dbReference type="EMBL" id="RAPF01000012">
    <property type="protein sequence ID" value="RKF17721.1"/>
    <property type="molecule type" value="Genomic_DNA"/>
</dbReference>
<gene>
    <name evidence="1" type="ORF">D6851_15800</name>
</gene>
<protein>
    <submittedName>
        <fullName evidence="1">Uncharacterized protein</fullName>
    </submittedName>
</protein>
<evidence type="ECO:0000313" key="1">
    <source>
        <dbReference type="EMBL" id="RKF17721.1"/>
    </source>
</evidence>
<reference evidence="1 2" key="1">
    <citation type="submission" date="2018-09" db="EMBL/GenBank/DDBJ databases">
        <title>Altererythrobacter spongiae sp. nov., isolated from a marine sponge.</title>
        <authorList>
            <person name="Zhuang L."/>
            <person name="Luo L."/>
        </authorList>
    </citation>
    <scope>NUCLEOTIDE SEQUENCE [LARGE SCALE GENOMIC DNA]</scope>
    <source>
        <strain evidence="1 2">HN-Y73</strain>
    </source>
</reference>
<sequence length="92" mass="10567">MSIATFYDDLKLLAQAVYKYDNTGILPDDIEPVEEACRRVNELSTTESMMWRWWQIMDGSPPDNIIPAYRGVIGGPVYPTCPDGWPEENQQR</sequence>
<name>A0A420EAM3_9SPHN</name>
<dbReference type="RefSeq" id="WP_120325874.1">
    <property type="nucleotide sequence ID" value="NZ_RAPF01000012.1"/>
</dbReference>